<dbReference type="Pfam" id="PF25212">
    <property type="entry name" value="HVO_A0114"/>
    <property type="match status" value="1"/>
</dbReference>
<feature type="region of interest" description="Disordered" evidence="1">
    <location>
        <begin position="1"/>
        <end position="21"/>
    </location>
</feature>
<sequence>MSHDESMQDLQRLLESGGVDPTPRFNFVSYDLLHRILAPNRMAIIQTMSGAGPISIRELARRVGRDFKGVHNDISALRKAGLVYTADDGRVVFPYEDIHFDFRVSAAA</sequence>
<name>A0A1E5XQ30_9HYPH</name>
<dbReference type="InterPro" id="IPR036390">
    <property type="entry name" value="WH_DNA-bd_sf"/>
</dbReference>
<dbReference type="Gene3D" id="1.10.10.10">
    <property type="entry name" value="Winged helix-like DNA-binding domain superfamily/Winged helix DNA-binding domain"/>
    <property type="match status" value="1"/>
</dbReference>
<gene>
    <name evidence="2" type="ORF">VW23_020010</name>
</gene>
<reference evidence="2 3" key="1">
    <citation type="journal article" date="2015" name="Genome Announc.">
        <title>Genome Assemblies of Three Soil-Associated Devosia species: D. insulae, D. limi, and D. soli.</title>
        <authorList>
            <person name="Hassan Y.I."/>
            <person name="Lepp D."/>
            <person name="Zhou T."/>
        </authorList>
    </citation>
    <scope>NUCLEOTIDE SEQUENCE [LARGE SCALE GENOMIC DNA]</scope>
    <source>
        <strain evidence="2 3">DS-56</strain>
    </source>
</reference>
<dbReference type="GO" id="GO:0006355">
    <property type="term" value="P:regulation of DNA-templated transcription"/>
    <property type="evidence" value="ECO:0007669"/>
    <property type="project" value="UniProtKB-ARBA"/>
</dbReference>
<protein>
    <submittedName>
        <fullName evidence="2">Uncharacterized protein</fullName>
    </submittedName>
</protein>
<evidence type="ECO:0000313" key="3">
    <source>
        <dbReference type="Proteomes" id="UP000095463"/>
    </source>
</evidence>
<dbReference type="SUPFAM" id="SSF46785">
    <property type="entry name" value="Winged helix' DNA-binding domain"/>
    <property type="match status" value="1"/>
</dbReference>
<dbReference type="CDD" id="cd00090">
    <property type="entry name" value="HTH_ARSR"/>
    <property type="match status" value="1"/>
</dbReference>
<evidence type="ECO:0000256" key="1">
    <source>
        <dbReference type="SAM" id="MobiDB-lite"/>
    </source>
</evidence>
<organism evidence="2 3">
    <name type="scientific">Devosia insulae DS-56</name>
    <dbReference type="NCBI Taxonomy" id="1116389"/>
    <lineage>
        <taxon>Bacteria</taxon>
        <taxon>Pseudomonadati</taxon>
        <taxon>Pseudomonadota</taxon>
        <taxon>Alphaproteobacteria</taxon>
        <taxon>Hyphomicrobiales</taxon>
        <taxon>Devosiaceae</taxon>
        <taxon>Devosia</taxon>
    </lineage>
</organism>
<evidence type="ECO:0000313" key="2">
    <source>
        <dbReference type="EMBL" id="OEO30693.1"/>
    </source>
</evidence>
<keyword evidence="3" id="KW-1185">Reference proteome</keyword>
<dbReference type="InterPro" id="IPR011991">
    <property type="entry name" value="ArsR-like_HTH"/>
</dbReference>
<dbReference type="AlphaFoldDB" id="A0A1E5XQ30"/>
<proteinExistence type="predicted"/>
<comment type="caution">
    <text evidence="2">The sequence shown here is derived from an EMBL/GenBank/DDBJ whole genome shotgun (WGS) entry which is preliminary data.</text>
</comment>
<dbReference type="EMBL" id="LAJE02000191">
    <property type="protein sequence ID" value="OEO30693.1"/>
    <property type="molecule type" value="Genomic_DNA"/>
</dbReference>
<accession>A0A1E5XQ30</accession>
<dbReference type="InterPro" id="IPR036388">
    <property type="entry name" value="WH-like_DNA-bd_sf"/>
</dbReference>
<dbReference type="Proteomes" id="UP000095463">
    <property type="component" value="Unassembled WGS sequence"/>
</dbReference>